<dbReference type="InterPro" id="IPR003593">
    <property type="entry name" value="AAA+_ATPase"/>
</dbReference>
<evidence type="ECO:0000313" key="6">
    <source>
        <dbReference type="EMBL" id="SUZ66298.1"/>
    </source>
</evidence>
<dbReference type="Gene3D" id="3.40.50.300">
    <property type="entry name" value="P-loop containing nucleotide triphosphate hydrolases"/>
    <property type="match status" value="2"/>
</dbReference>
<dbReference type="SUPFAM" id="SSF52540">
    <property type="entry name" value="P-loop containing nucleoside triphosphate hydrolases"/>
    <property type="match status" value="2"/>
</dbReference>
<feature type="domain" description="ABC transporter" evidence="5">
    <location>
        <begin position="2"/>
        <end position="236"/>
    </location>
</feature>
<reference evidence="6" key="1">
    <citation type="submission" date="2018-05" db="EMBL/GenBank/DDBJ databases">
        <authorList>
            <person name="Lanie J.A."/>
            <person name="Ng W.-L."/>
            <person name="Kazmierczak K.M."/>
            <person name="Andrzejewski T.M."/>
            <person name="Davidsen T.M."/>
            <person name="Wayne K.J."/>
            <person name="Tettelin H."/>
            <person name="Glass J.I."/>
            <person name="Rusch D."/>
            <person name="Podicherti R."/>
            <person name="Tsui H.-C.T."/>
            <person name="Winkler M.E."/>
        </authorList>
    </citation>
    <scope>NUCLEOTIDE SEQUENCE</scope>
</reference>
<dbReference type="PROSITE" id="PS50893">
    <property type="entry name" value="ABC_TRANSPORTER_2"/>
    <property type="match status" value="2"/>
</dbReference>
<gene>
    <name evidence="6" type="ORF">METZ01_LOCUS19152</name>
</gene>
<evidence type="ECO:0000259" key="5">
    <source>
        <dbReference type="PROSITE" id="PS50893"/>
    </source>
</evidence>
<accession>A0A381PIQ4</accession>
<evidence type="ECO:0000256" key="3">
    <source>
        <dbReference type="ARBA" id="ARBA00022741"/>
    </source>
</evidence>
<dbReference type="SMART" id="SM00382">
    <property type="entry name" value="AAA"/>
    <property type="match status" value="2"/>
</dbReference>
<dbReference type="EMBL" id="UINC01000981">
    <property type="protein sequence ID" value="SUZ66298.1"/>
    <property type="molecule type" value="Genomic_DNA"/>
</dbReference>
<comment type="similarity">
    <text evidence="1">Belongs to the ABC transporter superfamily.</text>
</comment>
<dbReference type="GO" id="GO:0005524">
    <property type="term" value="F:ATP binding"/>
    <property type="evidence" value="ECO:0007669"/>
    <property type="project" value="UniProtKB-KW"/>
</dbReference>
<dbReference type="Pfam" id="PF00005">
    <property type="entry name" value="ABC_tran"/>
    <property type="match status" value="2"/>
</dbReference>
<organism evidence="6">
    <name type="scientific">marine metagenome</name>
    <dbReference type="NCBI Taxonomy" id="408172"/>
    <lineage>
        <taxon>unclassified sequences</taxon>
        <taxon>metagenomes</taxon>
        <taxon>ecological metagenomes</taxon>
    </lineage>
</organism>
<keyword evidence="2" id="KW-0813">Transport</keyword>
<dbReference type="InterPro" id="IPR003439">
    <property type="entry name" value="ABC_transporter-like_ATP-bd"/>
</dbReference>
<dbReference type="PANTHER" id="PTHR42734:SF17">
    <property type="entry name" value="METAL TRANSPORT SYSTEM ATP-BINDING PROTEIN TM_0124-RELATED"/>
    <property type="match status" value="1"/>
</dbReference>
<dbReference type="InterPro" id="IPR027417">
    <property type="entry name" value="P-loop_NTPase"/>
</dbReference>
<dbReference type="GO" id="GO:0016887">
    <property type="term" value="F:ATP hydrolysis activity"/>
    <property type="evidence" value="ECO:0007669"/>
    <property type="project" value="InterPro"/>
</dbReference>
<evidence type="ECO:0000256" key="1">
    <source>
        <dbReference type="ARBA" id="ARBA00005417"/>
    </source>
</evidence>
<dbReference type="AlphaFoldDB" id="A0A381PIQ4"/>
<dbReference type="PANTHER" id="PTHR42734">
    <property type="entry name" value="METAL TRANSPORT SYSTEM ATP-BINDING PROTEIN TM_0124-RELATED"/>
    <property type="match status" value="1"/>
</dbReference>
<evidence type="ECO:0000256" key="2">
    <source>
        <dbReference type="ARBA" id="ARBA00022448"/>
    </source>
</evidence>
<dbReference type="InterPro" id="IPR050153">
    <property type="entry name" value="Metal_Ion_Import_ABC"/>
</dbReference>
<feature type="domain" description="ABC transporter" evidence="5">
    <location>
        <begin position="275"/>
        <end position="501"/>
    </location>
</feature>
<keyword evidence="4" id="KW-0067">ATP-binding</keyword>
<name>A0A381PIQ4_9ZZZZ</name>
<evidence type="ECO:0000256" key="4">
    <source>
        <dbReference type="ARBA" id="ARBA00022840"/>
    </source>
</evidence>
<sequence>MLSLNKVSNRLWDKPILKNISWSTEFGQSWAILGPNGAGKSTLVKVILGQIPYCGTIERHVEITDFVKVAHVSLEQQKILVAREEKKDRFEEYSEKEQHFLTGREIMDPEGKHPDKLLKIAEQLGLSPLLEYPFRHFSNGETRKTLIGKALLSEPKLLILDEPFDGLDKESVLWLKQTISTLINNGLAVWLVSHRFEELVPEIKHVLCLKSGEVFAQGTRSEVLIPELMGVLYGGRKIQNTQRRKADEYEKKYKKLTLRNHSEPLGNNSKDKSIIRMKNVNVSYGKKVVLKNFNWSVQQGENWKIVGPNGAGKSTLLSLISGDNLQAYANEIYLFGLRRGTGESIWDIKQKIGLVSSEFQIHYRESISALKVVLSGFFDSIGFYRPASGKQKETALNWMEFLEIAKVAEDDFTRLSCGQQRLVLIARAMVKSPPLLILDEPCQGLDRTNRNLVLELIDQIGQNSATQILYVTHIAADQPNCLHSELCFEENPGGIFRPNIS</sequence>
<keyword evidence="3" id="KW-0547">Nucleotide-binding</keyword>
<protein>
    <recommendedName>
        <fullName evidence="5">ABC transporter domain-containing protein</fullName>
    </recommendedName>
</protein>
<proteinExistence type="inferred from homology"/>